<evidence type="ECO:0000256" key="2">
    <source>
        <dbReference type="ARBA" id="ARBA00022797"/>
    </source>
</evidence>
<dbReference type="InterPro" id="IPR029058">
    <property type="entry name" value="AB_hydrolase_fold"/>
</dbReference>
<keyword evidence="3 5" id="KW-0378">Hydrolase</keyword>
<sequence>MLLPPATEAVVPFRVSIPQAALDDLRLRLQLTRFPEQETSPGWEQGVPLDKARSLIEHWQQRYDWRQFEARLNAFPQFRTRIDGLGIHFIHVRSRHPGALPILMTHGWPGSIVEFLNVIDPLTNPTAHGGTASDAFDVVIPSQPGFGFSDKPDVAGWDMARTARAWAELMRRLGYSKWVAQGGDWGSGITHTLGHLRPDGLVAAHVNWPLVFPDKMPDNPTPVEKTAIDAANNFFNDQIGYFKLQATRPQTIGYSLADSPAGLATWIYEKFQAWSDNQGNPEDAISVDDMLDNITLYWLTNTGASSARIYWQNKGPGFNAGRIELPMAATIFPREIYRAPRSWAEEQWPNLIYWNEVDRGGHFAAMEQPKLFSQEMRRAFSSVR</sequence>
<evidence type="ECO:0000313" key="5">
    <source>
        <dbReference type="EMBL" id="NWD96388.1"/>
    </source>
</evidence>
<evidence type="ECO:0000256" key="3">
    <source>
        <dbReference type="ARBA" id="ARBA00022801"/>
    </source>
</evidence>
<dbReference type="Pfam" id="PF06441">
    <property type="entry name" value="EHN"/>
    <property type="match status" value="1"/>
</dbReference>
<organism evidence="5 6">
    <name type="scientific">Pseudomonas reactans</name>
    <dbReference type="NCBI Taxonomy" id="117680"/>
    <lineage>
        <taxon>Bacteria</taxon>
        <taxon>Pseudomonadati</taxon>
        <taxon>Pseudomonadota</taxon>
        <taxon>Gammaproteobacteria</taxon>
        <taxon>Pseudomonadales</taxon>
        <taxon>Pseudomonadaceae</taxon>
        <taxon>Pseudomonas</taxon>
    </lineage>
</organism>
<evidence type="ECO:0000313" key="6">
    <source>
        <dbReference type="Proteomes" id="UP000572863"/>
    </source>
</evidence>
<keyword evidence="6" id="KW-1185">Reference proteome</keyword>
<evidence type="ECO:0000259" key="4">
    <source>
        <dbReference type="Pfam" id="PF06441"/>
    </source>
</evidence>
<dbReference type="GO" id="GO:0016787">
    <property type="term" value="F:hydrolase activity"/>
    <property type="evidence" value="ECO:0007669"/>
    <property type="project" value="UniProtKB-KW"/>
</dbReference>
<reference evidence="5 6" key="1">
    <citation type="submission" date="2020-04" db="EMBL/GenBank/DDBJ databases">
        <title>Molecular characterization of pseudomonads from Agaricus bisporus reveal novel blotch 2 pathogens in Western Europe.</title>
        <authorList>
            <person name="Taparia T."/>
            <person name="Krijger M."/>
            <person name="Haynes E."/>
            <person name="Elpinstone J.G."/>
            <person name="Noble R."/>
            <person name="Van Der Wolf J."/>
        </authorList>
    </citation>
    <scope>NUCLEOTIDE SEQUENCE [LARGE SCALE GENOMIC DNA]</scope>
    <source>
        <strain evidence="5 6">P7774</strain>
    </source>
</reference>
<dbReference type="PRINTS" id="PR00412">
    <property type="entry name" value="EPOXHYDRLASE"/>
</dbReference>
<dbReference type="InterPro" id="IPR000639">
    <property type="entry name" value="Epox_hydrolase-like"/>
</dbReference>
<comment type="caution">
    <text evidence="5">The sequence shown here is derived from an EMBL/GenBank/DDBJ whole genome shotgun (WGS) entry which is preliminary data.</text>
</comment>
<dbReference type="PANTHER" id="PTHR21661">
    <property type="entry name" value="EPOXIDE HYDROLASE 1-RELATED"/>
    <property type="match status" value="1"/>
</dbReference>
<dbReference type="InterPro" id="IPR010497">
    <property type="entry name" value="Epoxide_hydro_N"/>
</dbReference>
<feature type="domain" description="Epoxide hydrolase N-terminal" evidence="4">
    <location>
        <begin position="11"/>
        <end position="115"/>
    </location>
</feature>
<evidence type="ECO:0000256" key="1">
    <source>
        <dbReference type="ARBA" id="ARBA00010088"/>
    </source>
</evidence>
<gene>
    <name evidence="5" type="ORF">HX871_18345</name>
</gene>
<accession>A0ABX2QY46</accession>
<keyword evidence="2" id="KW-0058">Aromatic hydrocarbons catabolism</keyword>
<proteinExistence type="inferred from homology"/>
<name>A0ABX2QY46_9PSED</name>
<protein>
    <submittedName>
        <fullName evidence="5">Alpha/beta fold hydrolase</fullName>
    </submittedName>
</protein>
<dbReference type="PIRSF" id="PIRSF001112">
    <property type="entry name" value="Epoxide_hydrolase"/>
    <property type="match status" value="1"/>
</dbReference>
<dbReference type="Gene3D" id="3.40.50.1820">
    <property type="entry name" value="alpha/beta hydrolase"/>
    <property type="match status" value="1"/>
</dbReference>
<comment type="similarity">
    <text evidence="1">Belongs to the peptidase S33 family.</text>
</comment>
<dbReference type="Proteomes" id="UP000572863">
    <property type="component" value="Unassembled WGS sequence"/>
</dbReference>
<dbReference type="SUPFAM" id="SSF53474">
    <property type="entry name" value="alpha/beta-Hydrolases"/>
    <property type="match status" value="1"/>
</dbReference>
<dbReference type="InterPro" id="IPR016292">
    <property type="entry name" value="Epoxide_hydrolase"/>
</dbReference>
<dbReference type="PANTHER" id="PTHR21661:SF35">
    <property type="entry name" value="EPOXIDE HYDROLASE"/>
    <property type="match status" value="1"/>
</dbReference>
<dbReference type="EMBL" id="JACARY010000038">
    <property type="protein sequence ID" value="NWD96388.1"/>
    <property type="molecule type" value="Genomic_DNA"/>
</dbReference>